<organism evidence="1 2">
    <name type="scientific">Rotaria sordida</name>
    <dbReference type="NCBI Taxonomy" id="392033"/>
    <lineage>
        <taxon>Eukaryota</taxon>
        <taxon>Metazoa</taxon>
        <taxon>Spiralia</taxon>
        <taxon>Gnathifera</taxon>
        <taxon>Rotifera</taxon>
        <taxon>Eurotatoria</taxon>
        <taxon>Bdelloidea</taxon>
        <taxon>Philodinida</taxon>
        <taxon>Philodinidae</taxon>
        <taxon>Rotaria</taxon>
    </lineage>
</organism>
<name>A0A819QQ06_9BILA</name>
<evidence type="ECO:0000313" key="1">
    <source>
        <dbReference type="EMBL" id="CAF4032403.1"/>
    </source>
</evidence>
<dbReference type="AlphaFoldDB" id="A0A819QQ06"/>
<feature type="non-terminal residue" evidence="1">
    <location>
        <position position="1"/>
    </location>
</feature>
<proteinExistence type="predicted"/>
<dbReference type="Proteomes" id="UP000663823">
    <property type="component" value="Unassembled WGS sequence"/>
</dbReference>
<evidence type="ECO:0000313" key="2">
    <source>
        <dbReference type="Proteomes" id="UP000663823"/>
    </source>
</evidence>
<reference evidence="1" key="1">
    <citation type="submission" date="2021-02" db="EMBL/GenBank/DDBJ databases">
        <authorList>
            <person name="Nowell W R."/>
        </authorList>
    </citation>
    <scope>NUCLEOTIDE SEQUENCE</scope>
</reference>
<sequence length="54" mass="6255">FDRNAFIQALSRFSILNIISQVMEVKAKNVKYLKILISVAQTDGNYLSETWYDV</sequence>
<dbReference type="EMBL" id="CAJOAX010008390">
    <property type="protein sequence ID" value="CAF4032403.1"/>
    <property type="molecule type" value="Genomic_DNA"/>
</dbReference>
<protein>
    <submittedName>
        <fullName evidence="1">Uncharacterized protein</fullName>
    </submittedName>
</protein>
<accession>A0A819QQ06</accession>
<gene>
    <name evidence="1" type="ORF">OTI717_LOCUS30706</name>
</gene>
<comment type="caution">
    <text evidence="1">The sequence shown here is derived from an EMBL/GenBank/DDBJ whole genome shotgun (WGS) entry which is preliminary data.</text>
</comment>